<keyword evidence="1" id="KW-0472">Membrane</keyword>
<gene>
    <name evidence="2" type="ORF">SAMN04489720_0093</name>
</gene>
<evidence type="ECO:0000313" key="3">
    <source>
        <dbReference type="Proteomes" id="UP000198822"/>
    </source>
</evidence>
<dbReference type="RefSeq" id="WP_092501496.1">
    <property type="nucleotide sequence ID" value="NZ_LT629695.1"/>
</dbReference>
<dbReference type="OrthoDB" id="5198533at2"/>
<accession>A0A1G7ZSM9</accession>
<dbReference type="EMBL" id="LT629695">
    <property type="protein sequence ID" value="SDH11693.1"/>
    <property type="molecule type" value="Genomic_DNA"/>
</dbReference>
<evidence type="ECO:0000256" key="1">
    <source>
        <dbReference type="SAM" id="Phobius"/>
    </source>
</evidence>
<organism evidence="2 3">
    <name type="scientific">Agrococcus jejuensis</name>
    <dbReference type="NCBI Taxonomy" id="399736"/>
    <lineage>
        <taxon>Bacteria</taxon>
        <taxon>Bacillati</taxon>
        <taxon>Actinomycetota</taxon>
        <taxon>Actinomycetes</taxon>
        <taxon>Micrococcales</taxon>
        <taxon>Microbacteriaceae</taxon>
        <taxon>Agrococcus</taxon>
    </lineage>
</organism>
<reference evidence="3" key="1">
    <citation type="submission" date="2016-10" db="EMBL/GenBank/DDBJ databases">
        <authorList>
            <person name="Varghese N."/>
            <person name="Submissions S."/>
        </authorList>
    </citation>
    <scope>NUCLEOTIDE SEQUENCE [LARGE SCALE GENOMIC DNA]</scope>
    <source>
        <strain evidence="3">DSM 22002</strain>
    </source>
</reference>
<sequence length="211" mass="21518">MQLYSARPDRRAWQIVGDLVAIGVLVVAIWLSGEVTRSIDSLARFGVQMQDTGSALSDTLLGAADGLEGIPLVGSGLGAPFVEAASAAEGLTTAGTALESAIHALAAGVGAAVWVVPALVLIAVWLVPRIRFALRSAETARVAATPAGRDLLALRALVARPLPELQAVAPDPLRAIRDGDDAVLDALASLELSAAGVRQRPAGAAAPSGRR</sequence>
<name>A0A1G7ZSM9_9MICO</name>
<keyword evidence="1" id="KW-1133">Transmembrane helix</keyword>
<feature type="transmembrane region" description="Helical" evidence="1">
    <location>
        <begin position="12"/>
        <end position="31"/>
    </location>
</feature>
<keyword evidence="3" id="KW-1185">Reference proteome</keyword>
<evidence type="ECO:0000313" key="2">
    <source>
        <dbReference type="EMBL" id="SDH11693.1"/>
    </source>
</evidence>
<dbReference type="STRING" id="399736.SAMN04489720_0093"/>
<feature type="transmembrane region" description="Helical" evidence="1">
    <location>
        <begin position="101"/>
        <end position="127"/>
    </location>
</feature>
<proteinExistence type="predicted"/>
<keyword evidence="1" id="KW-0812">Transmembrane</keyword>
<dbReference type="AlphaFoldDB" id="A0A1G7ZSM9"/>
<protein>
    <submittedName>
        <fullName evidence="2">Uncharacterized protein</fullName>
    </submittedName>
</protein>
<dbReference type="Proteomes" id="UP000198822">
    <property type="component" value="Chromosome I"/>
</dbReference>